<keyword evidence="3 5" id="KW-0418">Kinase</keyword>
<accession>A0AAV2W3K6</accession>
<comment type="catalytic activity">
    <reaction evidence="3">
        <text>3'-dephospho-CoA + ATP = ADP + CoA + H(+)</text>
        <dbReference type="Rhea" id="RHEA:18245"/>
        <dbReference type="ChEBI" id="CHEBI:15378"/>
        <dbReference type="ChEBI" id="CHEBI:30616"/>
        <dbReference type="ChEBI" id="CHEBI:57287"/>
        <dbReference type="ChEBI" id="CHEBI:57328"/>
        <dbReference type="ChEBI" id="CHEBI:456216"/>
        <dbReference type="EC" id="2.7.1.24"/>
    </reaction>
</comment>
<dbReference type="PANTHER" id="PTHR10695:SF46">
    <property type="entry name" value="BIFUNCTIONAL COENZYME A SYNTHASE-RELATED"/>
    <property type="match status" value="1"/>
</dbReference>
<dbReference type="HAMAP" id="MF_00376">
    <property type="entry name" value="Dephospho_CoA_kinase"/>
    <property type="match status" value="1"/>
</dbReference>
<keyword evidence="1 3" id="KW-0547">Nucleotide-binding</keyword>
<name>A0AAV2W3K6_9BIFI</name>
<dbReference type="SUPFAM" id="SSF52540">
    <property type="entry name" value="P-loop containing nucleoside triphosphate hydrolases"/>
    <property type="match status" value="1"/>
</dbReference>
<evidence type="ECO:0000256" key="4">
    <source>
        <dbReference type="NCBIfam" id="TIGR00152"/>
    </source>
</evidence>
<evidence type="ECO:0000256" key="2">
    <source>
        <dbReference type="ARBA" id="ARBA00022840"/>
    </source>
</evidence>
<dbReference type="PANTHER" id="PTHR10695">
    <property type="entry name" value="DEPHOSPHO-COA KINASE-RELATED"/>
    <property type="match status" value="1"/>
</dbReference>
<comment type="subcellular location">
    <subcellularLocation>
        <location evidence="3">Cytoplasm</location>
    </subcellularLocation>
</comment>
<reference evidence="5 6" key="2">
    <citation type="submission" date="2015-01" db="EMBL/GenBank/DDBJ databases">
        <title>Genome sequence of a Bifidobacterium animalis strain.</title>
        <authorList>
            <person name="Bogovic-Matijasic B."/>
            <person name="Hacin B."/>
            <person name="Citar M."/>
            <person name="Svigelj K."/>
            <person name="Stempelj M."/>
            <person name="Rogelj I."/>
        </authorList>
    </citation>
    <scope>NUCLEOTIDE SEQUENCE [LARGE SCALE GENOMIC DNA]</scope>
    <source>
        <strain evidence="5 6">IM386</strain>
    </source>
</reference>
<comment type="caution">
    <text evidence="3">Lacks conserved residue(s) required for the propagation of feature annotation.</text>
</comment>
<comment type="caution">
    <text evidence="5">The sequence shown here is derived from an EMBL/GenBank/DDBJ whole genome shotgun (WGS) entry which is preliminary data.</text>
</comment>
<dbReference type="NCBIfam" id="TIGR00152">
    <property type="entry name" value="dephospho-CoA kinase"/>
    <property type="match status" value="1"/>
</dbReference>
<dbReference type="AlphaFoldDB" id="A0AAV2W3K6"/>
<dbReference type="GO" id="GO:0004140">
    <property type="term" value="F:dephospho-CoA kinase activity"/>
    <property type="evidence" value="ECO:0007669"/>
    <property type="project" value="UniProtKB-UniRule"/>
</dbReference>
<protein>
    <recommendedName>
        <fullName evidence="3 4">Dephospho-CoA kinase</fullName>
        <ecNumber evidence="3 4">2.7.1.24</ecNumber>
    </recommendedName>
    <alternativeName>
        <fullName evidence="3">Dephosphocoenzyme A kinase</fullName>
    </alternativeName>
</protein>
<keyword evidence="3" id="KW-0173">Coenzyme A biosynthesis</keyword>
<dbReference type="Pfam" id="PF01121">
    <property type="entry name" value="CoaE"/>
    <property type="match status" value="1"/>
</dbReference>
<dbReference type="Proteomes" id="UP000035645">
    <property type="component" value="Unassembled WGS sequence"/>
</dbReference>
<keyword evidence="3 5" id="KW-0808">Transferase</keyword>
<dbReference type="InterPro" id="IPR027417">
    <property type="entry name" value="P-loop_NTPase"/>
</dbReference>
<gene>
    <name evidence="3" type="primary">coaE</name>
    <name evidence="5" type="ORF">BANIM336_01249</name>
</gene>
<keyword evidence="3" id="KW-0963">Cytoplasm</keyword>
<evidence type="ECO:0000256" key="1">
    <source>
        <dbReference type="ARBA" id="ARBA00022741"/>
    </source>
</evidence>
<evidence type="ECO:0000313" key="6">
    <source>
        <dbReference type="Proteomes" id="UP000035645"/>
    </source>
</evidence>
<dbReference type="GO" id="GO:0005737">
    <property type="term" value="C:cytoplasm"/>
    <property type="evidence" value="ECO:0007669"/>
    <property type="project" value="UniProtKB-SubCell"/>
</dbReference>
<reference evidence="5 6" key="1">
    <citation type="submission" date="2013-10" db="EMBL/GenBank/DDBJ databases">
        <authorList>
            <person name="Manrique M."/>
        </authorList>
    </citation>
    <scope>NUCLEOTIDE SEQUENCE [LARGE SCALE GENOMIC DNA]</scope>
    <source>
        <strain evidence="5 6">IM386</strain>
    </source>
</reference>
<organism evidence="5 6">
    <name type="scientific">Bifidobacterium animalis subsp. animalis IM386</name>
    <dbReference type="NCBI Taxonomy" id="1402194"/>
    <lineage>
        <taxon>Bacteria</taxon>
        <taxon>Bacillati</taxon>
        <taxon>Actinomycetota</taxon>
        <taxon>Actinomycetes</taxon>
        <taxon>Bifidobacteriales</taxon>
        <taxon>Bifidobacteriaceae</taxon>
        <taxon>Bifidobacterium</taxon>
    </lineage>
</organism>
<dbReference type="GO" id="GO:0005524">
    <property type="term" value="F:ATP binding"/>
    <property type="evidence" value="ECO:0007669"/>
    <property type="project" value="UniProtKB-UniRule"/>
</dbReference>
<dbReference type="CDD" id="cd02022">
    <property type="entry name" value="DPCK"/>
    <property type="match status" value="1"/>
</dbReference>
<dbReference type="PROSITE" id="PS51219">
    <property type="entry name" value="DPCK"/>
    <property type="match status" value="1"/>
</dbReference>
<sequence>MAEAGAQVIDYDKLAHDLSGPGSPAIELIRMAFGNKAITEQGALDRVWMAAHVFAANGKQAVRSRRVLESILHPLIYRAASESERQILGRFGDNVVIVHDIPLLTEVYDELPFRFDHIVTVEAPVALRVERMMRTRGMSRAQALARIASQTDDRWRERISDVIIDGSTSIEQMFEQVDSLMSSWRREMEGK</sequence>
<dbReference type="EC" id="2.7.1.24" evidence="3 4"/>
<comment type="similarity">
    <text evidence="3">Belongs to the CoaE family.</text>
</comment>
<evidence type="ECO:0000313" key="5">
    <source>
        <dbReference type="EMBL" id="CDI67928.1"/>
    </source>
</evidence>
<dbReference type="Gene3D" id="3.40.50.300">
    <property type="entry name" value="P-loop containing nucleotide triphosphate hydrolases"/>
    <property type="match status" value="1"/>
</dbReference>
<dbReference type="InterPro" id="IPR001977">
    <property type="entry name" value="Depp_CoAkinase"/>
</dbReference>
<dbReference type="GO" id="GO:0015937">
    <property type="term" value="P:coenzyme A biosynthetic process"/>
    <property type="evidence" value="ECO:0007669"/>
    <property type="project" value="UniProtKB-UniRule"/>
</dbReference>
<dbReference type="EMBL" id="CBUQ010000007">
    <property type="protein sequence ID" value="CDI67928.1"/>
    <property type="molecule type" value="Genomic_DNA"/>
</dbReference>
<comment type="pathway">
    <text evidence="3">Cofactor biosynthesis; coenzyme A biosynthesis; CoA from (R)-pantothenate: step 5/5.</text>
</comment>
<comment type="function">
    <text evidence="3">Catalyzes the phosphorylation of the 3'-hydroxyl group of dephosphocoenzyme A to form coenzyme A.</text>
</comment>
<evidence type="ECO:0000256" key="3">
    <source>
        <dbReference type="HAMAP-Rule" id="MF_00376"/>
    </source>
</evidence>
<keyword evidence="2 3" id="KW-0067">ATP-binding</keyword>
<proteinExistence type="inferred from homology"/>